<keyword evidence="1" id="KW-0472">Membrane</keyword>
<feature type="transmembrane region" description="Helical" evidence="1">
    <location>
        <begin position="30"/>
        <end position="53"/>
    </location>
</feature>
<evidence type="ECO:0000256" key="1">
    <source>
        <dbReference type="SAM" id="Phobius"/>
    </source>
</evidence>
<gene>
    <name evidence="2" type="ORF">OCV63_08440</name>
</gene>
<evidence type="ECO:0000313" key="3">
    <source>
        <dbReference type="Proteomes" id="UP001652461"/>
    </source>
</evidence>
<comment type="caution">
    <text evidence="2">The sequence shown here is derived from an EMBL/GenBank/DDBJ whole genome shotgun (WGS) entry which is preliminary data.</text>
</comment>
<keyword evidence="1" id="KW-1133">Transmembrane helix</keyword>
<name>A0ABT2RXB0_9FIRM</name>
<dbReference type="Proteomes" id="UP001652461">
    <property type="component" value="Unassembled WGS sequence"/>
</dbReference>
<sequence length="62" mass="7247">MSNTSDKPKIPDLMEAVFDTGYSEKIEHMLVVRGLQISSITMTAFHVILLYIWKRTIKEYEQ</sequence>
<keyword evidence="1" id="KW-0812">Transmembrane</keyword>
<protein>
    <submittedName>
        <fullName evidence="2">Uncharacterized protein</fullName>
    </submittedName>
</protein>
<dbReference type="RefSeq" id="WP_158363400.1">
    <property type="nucleotide sequence ID" value="NZ_JAOQKC010000009.1"/>
</dbReference>
<proteinExistence type="predicted"/>
<dbReference type="EMBL" id="JAOQKC010000009">
    <property type="protein sequence ID" value="MCU6696923.1"/>
    <property type="molecule type" value="Genomic_DNA"/>
</dbReference>
<keyword evidence="3" id="KW-1185">Reference proteome</keyword>
<evidence type="ECO:0000313" key="2">
    <source>
        <dbReference type="EMBL" id="MCU6696923.1"/>
    </source>
</evidence>
<accession>A0ABT2RXB0</accession>
<reference evidence="2 3" key="1">
    <citation type="journal article" date="2021" name="ISME Commun">
        <title>Automated analysis of genomic sequences facilitates high-throughput and comprehensive description of bacteria.</title>
        <authorList>
            <person name="Hitch T.C.A."/>
        </authorList>
    </citation>
    <scope>NUCLEOTIDE SEQUENCE [LARGE SCALE GENOMIC DNA]</scope>
    <source>
        <strain evidence="2 3">Sanger_04</strain>
    </source>
</reference>
<organism evidence="2 3">
    <name type="scientific">Laedolimicola ammoniilytica</name>
    <dbReference type="NCBI Taxonomy" id="2981771"/>
    <lineage>
        <taxon>Bacteria</taxon>
        <taxon>Bacillati</taxon>
        <taxon>Bacillota</taxon>
        <taxon>Clostridia</taxon>
        <taxon>Lachnospirales</taxon>
        <taxon>Lachnospiraceae</taxon>
        <taxon>Laedolimicola</taxon>
    </lineage>
</organism>